<accession>A0A0R1ZI66</accession>
<name>A0A0R1ZI66_9LACO</name>
<dbReference type="PATRIC" id="fig|1291052.5.peg.2368"/>
<dbReference type="GO" id="GO:0005886">
    <property type="term" value="C:plasma membrane"/>
    <property type="evidence" value="ECO:0007669"/>
    <property type="project" value="UniProtKB-SubCell"/>
</dbReference>
<keyword evidence="5 6" id="KW-0472">Membrane</keyword>
<gene>
    <name evidence="7" type="ORF">FC18_GL002297</name>
</gene>
<evidence type="ECO:0000256" key="2">
    <source>
        <dbReference type="ARBA" id="ARBA00022475"/>
    </source>
</evidence>
<feature type="transmembrane region" description="Helical" evidence="6">
    <location>
        <begin position="81"/>
        <end position="103"/>
    </location>
</feature>
<evidence type="ECO:0000256" key="6">
    <source>
        <dbReference type="SAM" id="Phobius"/>
    </source>
</evidence>
<protein>
    <submittedName>
        <fullName evidence="7">Polysaccharide transporter</fullName>
    </submittedName>
</protein>
<feature type="transmembrane region" description="Helical" evidence="6">
    <location>
        <begin position="283"/>
        <end position="309"/>
    </location>
</feature>
<comment type="subcellular location">
    <subcellularLocation>
        <location evidence="1">Cell membrane</location>
        <topology evidence="1">Multi-pass membrane protein</topology>
    </subcellularLocation>
</comment>
<comment type="caution">
    <text evidence="7">The sequence shown here is derived from an EMBL/GenBank/DDBJ whole genome shotgun (WGS) entry which is preliminary data.</text>
</comment>
<evidence type="ECO:0000256" key="1">
    <source>
        <dbReference type="ARBA" id="ARBA00004651"/>
    </source>
</evidence>
<evidence type="ECO:0000256" key="3">
    <source>
        <dbReference type="ARBA" id="ARBA00022692"/>
    </source>
</evidence>
<evidence type="ECO:0000313" key="7">
    <source>
        <dbReference type="EMBL" id="KRM54672.1"/>
    </source>
</evidence>
<keyword evidence="4 6" id="KW-1133">Transmembrane helix</keyword>
<dbReference type="EMBL" id="AYYO01000049">
    <property type="protein sequence ID" value="KRM54672.1"/>
    <property type="molecule type" value="Genomic_DNA"/>
</dbReference>
<dbReference type="InterPro" id="IPR050833">
    <property type="entry name" value="Poly_Biosynth_Transport"/>
</dbReference>
<evidence type="ECO:0000313" key="8">
    <source>
        <dbReference type="Proteomes" id="UP000051679"/>
    </source>
</evidence>
<organism evidence="7 8">
    <name type="scientific">Lacticaseibacillus sharpeae JCM 1186 = DSM 20505</name>
    <dbReference type="NCBI Taxonomy" id="1291052"/>
    <lineage>
        <taxon>Bacteria</taxon>
        <taxon>Bacillati</taxon>
        <taxon>Bacillota</taxon>
        <taxon>Bacilli</taxon>
        <taxon>Lactobacillales</taxon>
        <taxon>Lactobacillaceae</taxon>
        <taxon>Lacticaseibacillus</taxon>
    </lineage>
</organism>
<feature type="transmembrane region" description="Helical" evidence="6">
    <location>
        <begin position="243"/>
        <end position="263"/>
    </location>
</feature>
<keyword evidence="3 6" id="KW-0812">Transmembrane</keyword>
<reference evidence="7 8" key="1">
    <citation type="journal article" date="2015" name="Genome Announc.">
        <title>Expanding the biotechnology potential of lactobacilli through comparative genomics of 213 strains and associated genera.</title>
        <authorList>
            <person name="Sun Z."/>
            <person name="Harris H.M."/>
            <person name="McCann A."/>
            <person name="Guo C."/>
            <person name="Argimon S."/>
            <person name="Zhang W."/>
            <person name="Yang X."/>
            <person name="Jeffery I.B."/>
            <person name="Cooney J.C."/>
            <person name="Kagawa T.F."/>
            <person name="Liu W."/>
            <person name="Song Y."/>
            <person name="Salvetti E."/>
            <person name="Wrobel A."/>
            <person name="Rasinkangas P."/>
            <person name="Parkhill J."/>
            <person name="Rea M.C."/>
            <person name="O'Sullivan O."/>
            <person name="Ritari J."/>
            <person name="Douillard F.P."/>
            <person name="Paul Ross R."/>
            <person name="Yang R."/>
            <person name="Briner A.E."/>
            <person name="Felis G.E."/>
            <person name="de Vos W.M."/>
            <person name="Barrangou R."/>
            <person name="Klaenhammer T.R."/>
            <person name="Caufield P.W."/>
            <person name="Cui Y."/>
            <person name="Zhang H."/>
            <person name="O'Toole P.W."/>
        </authorList>
    </citation>
    <scope>NUCLEOTIDE SEQUENCE [LARGE SCALE GENOMIC DNA]</scope>
    <source>
        <strain evidence="7 8">DSM 20505</strain>
    </source>
</reference>
<dbReference type="PANTHER" id="PTHR30250:SF11">
    <property type="entry name" value="O-ANTIGEN TRANSPORTER-RELATED"/>
    <property type="match status" value="1"/>
</dbReference>
<dbReference type="RefSeq" id="WP_056976155.1">
    <property type="nucleotide sequence ID" value="NZ_AYYO01000049.1"/>
</dbReference>
<keyword evidence="2" id="KW-1003">Cell membrane</keyword>
<dbReference type="Proteomes" id="UP000051679">
    <property type="component" value="Unassembled WGS sequence"/>
</dbReference>
<sequence length="409" mass="45478">MKNKVVINTIALYGMNFAKILFPLATLPYLTRVLSLDGYGLVVYVKAIMQYFQLFIDFGFILSGTRDIVIAKKNRANINYVVSRVFFANLILVTIAAVALAIIVETSEMLRTNALFVVLSFVNIALTILLFDYIFRGFEKMHVLTSRFVLMKVISTLLTFIFIKSDADILLIPIIDILGSLVAIFFVILQLKKLQIKIIAVPIKKAIQSLKDSAVFFVSNMATAAFTALDTVVIGAVLSTKDVAYWGLCTQICGGIQALYTPVVDGVYPHMIQTKNFRVIKNVLLIFMPLITLGCLVLFITSGFWLGIIGGHQYIGATSTLRILIPVLFFGFTSMIFGWPALGSIGKEKETTSTTIFSGVVQIVGLLILYGTGNMSLINISLVRILAEFSLTLTRMLMCIKFRREFSWE</sequence>
<evidence type="ECO:0000256" key="4">
    <source>
        <dbReference type="ARBA" id="ARBA00022989"/>
    </source>
</evidence>
<feature type="transmembrane region" description="Helical" evidence="6">
    <location>
        <begin position="12"/>
        <end position="31"/>
    </location>
</feature>
<feature type="transmembrane region" description="Helical" evidence="6">
    <location>
        <begin position="51"/>
        <end position="69"/>
    </location>
</feature>
<proteinExistence type="predicted"/>
<feature type="transmembrane region" description="Helical" evidence="6">
    <location>
        <begin position="354"/>
        <end position="371"/>
    </location>
</feature>
<keyword evidence="8" id="KW-1185">Reference proteome</keyword>
<dbReference type="AlphaFoldDB" id="A0A0R1ZI66"/>
<feature type="transmembrane region" description="Helical" evidence="6">
    <location>
        <begin position="169"/>
        <end position="189"/>
    </location>
</feature>
<feature type="transmembrane region" description="Helical" evidence="6">
    <location>
        <begin position="147"/>
        <end position="163"/>
    </location>
</feature>
<feature type="transmembrane region" description="Helical" evidence="6">
    <location>
        <begin position="214"/>
        <end position="237"/>
    </location>
</feature>
<evidence type="ECO:0000256" key="5">
    <source>
        <dbReference type="ARBA" id="ARBA00023136"/>
    </source>
</evidence>
<dbReference type="Pfam" id="PF01943">
    <property type="entry name" value="Polysacc_synt"/>
    <property type="match status" value="1"/>
</dbReference>
<dbReference type="InterPro" id="IPR002797">
    <property type="entry name" value="Polysacc_synth"/>
</dbReference>
<dbReference type="STRING" id="1291052.FC18_GL002297"/>
<feature type="transmembrane region" description="Helical" evidence="6">
    <location>
        <begin position="115"/>
        <end position="135"/>
    </location>
</feature>
<dbReference type="PANTHER" id="PTHR30250">
    <property type="entry name" value="PST FAMILY PREDICTED COLANIC ACID TRANSPORTER"/>
    <property type="match status" value="1"/>
</dbReference>
<dbReference type="OrthoDB" id="9815702at2"/>
<feature type="transmembrane region" description="Helical" evidence="6">
    <location>
        <begin position="321"/>
        <end position="342"/>
    </location>
</feature>